<feature type="compositionally biased region" description="Polar residues" evidence="1">
    <location>
        <begin position="201"/>
        <end position="216"/>
    </location>
</feature>
<accession>A0AA39N9M1</accession>
<name>A0AA39N9M1_9AGAR</name>
<keyword evidence="3" id="KW-1185">Reference proteome</keyword>
<evidence type="ECO:0000313" key="2">
    <source>
        <dbReference type="EMBL" id="KAK0461524.1"/>
    </source>
</evidence>
<organism evidence="2 3">
    <name type="scientific">Armillaria novae-zelandiae</name>
    <dbReference type="NCBI Taxonomy" id="153914"/>
    <lineage>
        <taxon>Eukaryota</taxon>
        <taxon>Fungi</taxon>
        <taxon>Dikarya</taxon>
        <taxon>Basidiomycota</taxon>
        <taxon>Agaricomycotina</taxon>
        <taxon>Agaricomycetes</taxon>
        <taxon>Agaricomycetidae</taxon>
        <taxon>Agaricales</taxon>
        <taxon>Marasmiineae</taxon>
        <taxon>Physalacriaceae</taxon>
        <taxon>Armillaria</taxon>
    </lineage>
</organism>
<feature type="region of interest" description="Disordered" evidence="1">
    <location>
        <begin position="194"/>
        <end position="233"/>
    </location>
</feature>
<gene>
    <name evidence="2" type="ORF">IW261DRAFT_1428395</name>
</gene>
<proteinExistence type="predicted"/>
<evidence type="ECO:0000256" key="1">
    <source>
        <dbReference type="SAM" id="MobiDB-lite"/>
    </source>
</evidence>
<reference evidence="2" key="1">
    <citation type="submission" date="2023-06" db="EMBL/GenBank/DDBJ databases">
        <authorList>
            <consortium name="Lawrence Berkeley National Laboratory"/>
            <person name="Ahrendt S."/>
            <person name="Sahu N."/>
            <person name="Indic B."/>
            <person name="Wong-Bajracharya J."/>
            <person name="Merenyi Z."/>
            <person name="Ke H.-M."/>
            <person name="Monk M."/>
            <person name="Kocsube S."/>
            <person name="Drula E."/>
            <person name="Lipzen A."/>
            <person name="Balint B."/>
            <person name="Henrissat B."/>
            <person name="Andreopoulos B."/>
            <person name="Martin F.M."/>
            <person name="Harder C.B."/>
            <person name="Rigling D."/>
            <person name="Ford K.L."/>
            <person name="Foster G.D."/>
            <person name="Pangilinan J."/>
            <person name="Papanicolaou A."/>
            <person name="Barry K."/>
            <person name="LaButti K."/>
            <person name="Viragh M."/>
            <person name="Koriabine M."/>
            <person name="Yan M."/>
            <person name="Riley R."/>
            <person name="Champramary S."/>
            <person name="Plett K.L."/>
            <person name="Tsai I.J."/>
            <person name="Slot J."/>
            <person name="Sipos G."/>
            <person name="Plett J."/>
            <person name="Nagy L.G."/>
            <person name="Grigoriev I.V."/>
        </authorList>
    </citation>
    <scope>NUCLEOTIDE SEQUENCE</scope>
    <source>
        <strain evidence="2">ICMP 16352</strain>
    </source>
</reference>
<feature type="region of interest" description="Disordered" evidence="1">
    <location>
        <begin position="38"/>
        <end position="60"/>
    </location>
</feature>
<feature type="region of interest" description="Disordered" evidence="1">
    <location>
        <begin position="153"/>
        <end position="173"/>
    </location>
</feature>
<sequence>MSSQRSPQKHKRTSRISPCTVASASPAVNVSSIDTVGSHAATDLSPSPERSQVPKRSRITRTCRADSVGLADGVVAPVRSAMARCVSYGDLMATDVAAVAGTQYEEDSLEGGGNGTEVVYHNVDTSVADSGSEDGDRSFDKADKNAFIDDIADKVSGDSGAEDASQGESEVGDVTVCDVGDWADSLELYPMHDRSVRVAGQSESTTKPVSRQSQDGKGTIPKHSERWLPASCS</sequence>
<dbReference type="EMBL" id="JAUEPR010000143">
    <property type="protein sequence ID" value="KAK0461524.1"/>
    <property type="molecule type" value="Genomic_DNA"/>
</dbReference>
<protein>
    <submittedName>
        <fullName evidence="2">Uncharacterized protein</fullName>
    </submittedName>
</protein>
<dbReference type="AlphaFoldDB" id="A0AA39N9M1"/>
<dbReference type="Proteomes" id="UP001175227">
    <property type="component" value="Unassembled WGS sequence"/>
</dbReference>
<comment type="caution">
    <text evidence="2">The sequence shown here is derived from an EMBL/GenBank/DDBJ whole genome shotgun (WGS) entry which is preliminary data.</text>
</comment>
<evidence type="ECO:0000313" key="3">
    <source>
        <dbReference type="Proteomes" id="UP001175227"/>
    </source>
</evidence>
<feature type="region of interest" description="Disordered" evidence="1">
    <location>
        <begin position="1"/>
        <end position="21"/>
    </location>
</feature>